<dbReference type="PANTHER" id="PTHR33606:SF3">
    <property type="entry name" value="PROTEIN YCII"/>
    <property type="match status" value="1"/>
</dbReference>
<evidence type="ECO:0000313" key="3">
    <source>
        <dbReference type="EMBL" id="KAK1735513.1"/>
    </source>
</evidence>
<feature type="chain" id="PRO_5042255195" description="YCII-related domain-containing protein" evidence="1">
    <location>
        <begin position="32"/>
        <end position="391"/>
    </location>
</feature>
<dbReference type="EMBL" id="JATAAI010000033">
    <property type="protein sequence ID" value="KAK1735513.1"/>
    <property type="molecule type" value="Genomic_DNA"/>
</dbReference>
<dbReference type="SUPFAM" id="SSF54909">
    <property type="entry name" value="Dimeric alpha+beta barrel"/>
    <property type="match status" value="1"/>
</dbReference>
<accession>A0AAD8XY10</accession>
<organism evidence="3 4">
    <name type="scientific">Skeletonema marinoi</name>
    <dbReference type="NCBI Taxonomy" id="267567"/>
    <lineage>
        <taxon>Eukaryota</taxon>
        <taxon>Sar</taxon>
        <taxon>Stramenopiles</taxon>
        <taxon>Ochrophyta</taxon>
        <taxon>Bacillariophyta</taxon>
        <taxon>Coscinodiscophyceae</taxon>
        <taxon>Thalassiosirophycidae</taxon>
        <taxon>Thalassiosirales</taxon>
        <taxon>Skeletonemataceae</taxon>
        <taxon>Skeletonema</taxon>
        <taxon>Skeletonema marinoi-dohrnii complex</taxon>
    </lineage>
</organism>
<dbReference type="Gene3D" id="3.30.70.1060">
    <property type="entry name" value="Dimeric alpha+beta barrel"/>
    <property type="match status" value="1"/>
</dbReference>
<keyword evidence="4" id="KW-1185">Reference proteome</keyword>
<name>A0AAD8XY10_9STRA</name>
<comment type="caution">
    <text evidence="3">The sequence shown here is derived from an EMBL/GenBank/DDBJ whole genome shotgun (WGS) entry which is preliminary data.</text>
</comment>
<reference evidence="3" key="1">
    <citation type="submission" date="2023-06" db="EMBL/GenBank/DDBJ databases">
        <title>Survivors Of The Sea: Transcriptome response of Skeletonema marinoi to long-term dormancy.</title>
        <authorList>
            <person name="Pinder M.I.M."/>
            <person name="Kourtchenko O."/>
            <person name="Robertson E.K."/>
            <person name="Larsson T."/>
            <person name="Maumus F."/>
            <person name="Osuna-Cruz C.M."/>
            <person name="Vancaester E."/>
            <person name="Stenow R."/>
            <person name="Vandepoele K."/>
            <person name="Ploug H."/>
            <person name="Bruchert V."/>
            <person name="Godhe A."/>
            <person name="Topel M."/>
        </authorList>
    </citation>
    <scope>NUCLEOTIDE SEQUENCE</scope>
    <source>
        <strain evidence="3">R05AC</strain>
    </source>
</reference>
<dbReference type="AlphaFoldDB" id="A0AAD8XY10"/>
<feature type="signal peptide" evidence="1">
    <location>
        <begin position="1"/>
        <end position="31"/>
    </location>
</feature>
<proteinExistence type="predicted"/>
<protein>
    <recommendedName>
        <fullName evidence="2">YCII-related domain-containing protein</fullName>
    </recommendedName>
</protein>
<evidence type="ECO:0000259" key="2">
    <source>
        <dbReference type="Pfam" id="PF03795"/>
    </source>
</evidence>
<evidence type="ECO:0000256" key="1">
    <source>
        <dbReference type="SAM" id="SignalP"/>
    </source>
</evidence>
<dbReference type="Proteomes" id="UP001224775">
    <property type="component" value="Unassembled WGS sequence"/>
</dbReference>
<dbReference type="Pfam" id="PF03795">
    <property type="entry name" value="YCII"/>
    <property type="match status" value="1"/>
</dbReference>
<keyword evidence="1" id="KW-0732">Signal</keyword>
<evidence type="ECO:0000313" key="4">
    <source>
        <dbReference type="Proteomes" id="UP001224775"/>
    </source>
</evidence>
<dbReference type="InterPro" id="IPR051807">
    <property type="entry name" value="Sec-metab_biosynth-assoc"/>
</dbReference>
<dbReference type="InterPro" id="IPR011008">
    <property type="entry name" value="Dimeric_a/b-barrel"/>
</dbReference>
<feature type="domain" description="YCII-related" evidence="2">
    <location>
        <begin position="256"/>
        <end position="345"/>
    </location>
</feature>
<dbReference type="PANTHER" id="PTHR33606">
    <property type="entry name" value="PROTEIN YCII"/>
    <property type="match status" value="1"/>
</dbReference>
<sequence>MLKETSKRRFGGVALPLTAILSILISSPSDAFHMPSLRNNVHHTTTTTTTSLMSFMADSSDYKADKSDYGEDGKDPAEDAAAPIRGEVDMADVPVTEEVAVPTSRNNVGNRFLALVFDRSLCSKYDLENWEENGEENPLTEMHKDRVALTEDHVMWARKQNLYNETFNTDSMADIRFSHQLLSSDLQRTIGHAMVIDSPTIDHCREALSRDPIIRSLVGVDDDGQCDVSSVPLYRWRQIRDHTLRIDDGRYGLPTMLLAFDRPEAMSDGLREEVQNEHLEYLIRSEKIIACGPLHVATQEKSDPKSVAAGTLMIFNAKDRNDAIEFVENDPMAMAGVYETMTVHRYNQLDVTGKFVSENLYYPNQNTYQMKEAMEYWGYPVDDEQTKWLNW</sequence>
<dbReference type="InterPro" id="IPR005545">
    <property type="entry name" value="YCII"/>
</dbReference>
<gene>
    <name evidence="3" type="ORF">QTG54_013676</name>
</gene>